<dbReference type="PANTHER" id="PTHR45969">
    <property type="entry name" value="RING ZINC FINGER PROTEIN-RELATED"/>
    <property type="match status" value="1"/>
</dbReference>
<reference evidence="7" key="2">
    <citation type="submission" date="2024-07" db="EMBL/GenBank/DDBJ databases">
        <title>Two chromosome-level genome assemblies of Korean endemic species Abeliophyllum distichum and Forsythia ovata (Oleaceae).</title>
        <authorList>
            <person name="Mun J.H."/>
        </authorList>
    </citation>
    <scope>NUCLEOTIDE SEQUENCE</scope>
    <source>
        <strain evidence="7">KNKB202402200001</strain>
        <tissue evidence="7">Leaf</tissue>
    </source>
</reference>
<dbReference type="SUPFAM" id="SSF57850">
    <property type="entry name" value="RING/U-box"/>
    <property type="match status" value="1"/>
</dbReference>
<keyword evidence="2 4" id="KW-0863">Zinc-finger</keyword>
<dbReference type="GO" id="GO:0008270">
    <property type="term" value="F:zinc ion binding"/>
    <property type="evidence" value="ECO:0007669"/>
    <property type="project" value="UniProtKB-KW"/>
</dbReference>
<evidence type="ECO:0000313" key="6">
    <source>
        <dbReference type="EMBL" id="KAL2458335.1"/>
    </source>
</evidence>
<dbReference type="SMART" id="SM00184">
    <property type="entry name" value="RING"/>
    <property type="match status" value="1"/>
</dbReference>
<evidence type="ECO:0000256" key="2">
    <source>
        <dbReference type="ARBA" id="ARBA00022771"/>
    </source>
</evidence>
<dbReference type="InterPro" id="IPR001841">
    <property type="entry name" value="Znf_RING"/>
</dbReference>
<accession>A0ABD1WDH3</accession>
<dbReference type="Pfam" id="PF13639">
    <property type="entry name" value="zf-RING_2"/>
    <property type="match status" value="1"/>
</dbReference>
<organism evidence="7 8">
    <name type="scientific">Forsythia ovata</name>
    <dbReference type="NCBI Taxonomy" id="205694"/>
    <lineage>
        <taxon>Eukaryota</taxon>
        <taxon>Viridiplantae</taxon>
        <taxon>Streptophyta</taxon>
        <taxon>Embryophyta</taxon>
        <taxon>Tracheophyta</taxon>
        <taxon>Spermatophyta</taxon>
        <taxon>Magnoliopsida</taxon>
        <taxon>eudicotyledons</taxon>
        <taxon>Gunneridae</taxon>
        <taxon>Pentapetalae</taxon>
        <taxon>asterids</taxon>
        <taxon>lamiids</taxon>
        <taxon>Lamiales</taxon>
        <taxon>Oleaceae</taxon>
        <taxon>Forsythieae</taxon>
        <taxon>Forsythia</taxon>
    </lineage>
</organism>
<dbReference type="EMBL" id="JBFOLJ010000003">
    <property type="protein sequence ID" value="KAL2547724.1"/>
    <property type="molecule type" value="Genomic_DNA"/>
</dbReference>
<reference evidence="8" key="1">
    <citation type="submission" date="2024-07" db="EMBL/GenBank/DDBJ databases">
        <title>Two chromosome-level genome assemblies of Korean endemic species Abeliophyllum distichum and Forsythia ovata (Oleaceae).</title>
        <authorList>
            <person name="Jang H."/>
        </authorList>
    </citation>
    <scope>NUCLEOTIDE SEQUENCE [LARGE SCALE GENOMIC DNA]</scope>
</reference>
<evidence type="ECO:0000256" key="4">
    <source>
        <dbReference type="PROSITE-ProRule" id="PRU00175"/>
    </source>
</evidence>
<dbReference type="AlphaFoldDB" id="A0ABD1WDH3"/>
<protein>
    <submittedName>
        <fullName evidence="7">Brassinosteroid-responsive RING-H2</fullName>
    </submittedName>
</protein>
<evidence type="ECO:0000259" key="5">
    <source>
        <dbReference type="PROSITE" id="PS50089"/>
    </source>
</evidence>
<keyword evidence="3" id="KW-0862">Zinc</keyword>
<dbReference type="Proteomes" id="UP001604277">
    <property type="component" value="Unassembled WGS sequence"/>
</dbReference>
<name>A0ABD1WDH3_9LAMI</name>
<evidence type="ECO:0000313" key="8">
    <source>
        <dbReference type="Proteomes" id="UP001604277"/>
    </source>
</evidence>
<evidence type="ECO:0000256" key="3">
    <source>
        <dbReference type="ARBA" id="ARBA00022833"/>
    </source>
</evidence>
<keyword evidence="8" id="KW-1185">Reference proteome</keyword>
<sequence length="164" mass="18678">MGLLYYAIRLPKAMTLTFFLNILSQLRFLVIGALTRLGLYKPAPEEERGSDNSNNYILILDGISPSLVPVPVHVVTAAIKKRVSVTKLEDFLVNKKGEENGEKVCTICLECIELRHEIRELCNCKHMFHRECLDTWIDQGQVTCPMCRSMLLPPRTRTNHPVLL</sequence>
<comment type="caution">
    <text evidence="7">The sequence shown here is derived from an EMBL/GenBank/DDBJ whole genome shotgun (WGS) entry which is preliminary data.</text>
</comment>
<gene>
    <name evidence="7" type="ORF">Fot_09254</name>
    <name evidence="6" type="ORF">Fot_55812</name>
</gene>
<feature type="domain" description="RING-type" evidence="5">
    <location>
        <begin position="105"/>
        <end position="148"/>
    </location>
</feature>
<keyword evidence="1" id="KW-0479">Metal-binding</keyword>
<evidence type="ECO:0000256" key="1">
    <source>
        <dbReference type="ARBA" id="ARBA00022723"/>
    </source>
</evidence>
<dbReference type="PANTHER" id="PTHR45969:SF81">
    <property type="entry name" value="OS08G0157400 PROTEIN"/>
    <property type="match status" value="1"/>
</dbReference>
<dbReference type="PROSITE" id="PS50089">
    <property type="entry name" value="ZF_RING_2"/>
    <property type="match status" value="1"/>
</dbReference>
<proteinExistence type="predicted"/>
<dbReference type="InterPro" id="IPR013083">
    <property type="entry name" value="Znf_RING/FYVE/PHD"/>
</dbReference>
<evidence type="ECO:0000313" key="7">
    <source>
        <dbReference type="EMBL" id="KAL2547724.1"/>
    </source>
</evidence>
<dbReference type="EMBL" id="JBFOLJ010000030">
    <property type="protein sequence ID" value="KAL2458335.1"/>
    <property type="molecule type" value="Genomic_DNA"/>
</dbReference>
<dbReference type="Gene3D" id="3.30.40.10">
    <property type="entry name" value="Zinc/RING finger domain, C3HC4 (zinc finger)"/>
    <property type="match status" value="1"/>
</dbReference>